<keyword evidence="3" id="KW-1185">Reference proteome</keyword>
<reference evidence="2 3" key="1">
    <citation type="submission" date="2020-08" db="EMBL/GenBank/DDBJ databases">
        <title>Genome public.</title>
        <authorList>
            <person name="Liu C."/>
            <person name="Sun Q."/>
        </authorList>
    </citation>
    <scope>NUCLEOTIDE SEQUENCE [LARGE SCALE GENOMIC DNA]</scope>
    <source>
        <strain evidence="2 3">NSJ-6</strain>
    </source>
</reference>
<dbReference type="RefSeq" id="WP_186859947.1">
    <property type="nucleotide sequence ID" value="NZ_JACOOO010000016.1"/>
</dbReference>
<keyword evidence="1" id="KW-0812">Transmembrane</keyword>
<keyword evidence="1" id="KW-1133">Transmembrane helix</keyword>
<feature type="transmembrane region" description="Helical" evidence="1">
    <location>
        <begin position="47"/>
        <end position="65"/>
    </location>
</feature>
<dbReference type="EMBL" id="JACOOO010000016">
    <property type="protein sequence ID" value="MBC5629096.1"/>
    <property type="molecule type" value="Genomic_DNA"/>
</dbReference>
<evidence type="ECO:0000313" key="2">
    <source>
        <dbReference type="EMBL" id="MBC5629096.1"/>
    </source>
</evidence>
<dbReference type="Proteomes" id="UP000596929">
    <property type="component" value="Unassembled WGS sequence"/>
</dbReference>
<evidence type="ECO:0000256" key="1">
    <source>
        <dbReference type="SAM" id="Phobius"/>
    </source>
</evidence>
<evidence type="ECO:0000313" key="3">
    <source>
        <dbReference type="Proteomes" id="UP000596929"/>
    </source>
</evidence>
<keyword evidence="1" id="KW-0472">Membrane</keyword>
<organism evidence="2 3">
    <name type="scientific">Clostridium hominis</name>
    <dbReference type="NCBI Taxonomy" id="2763036"/>
    <lineage>
        <taxon>Bacteria</taxon>
        <taxon>Bacillati</taxon>
        <taxon>Bacillota</taxon>
        <taxon>Clostridia</taxon>
        <taxon>Eubacteriales</taxon>
        <taxon>Clostridiaceae</taxon>
        <taxon>Clostridium</taxon>
    </lineage>
</organism>
<feature type="transmembrane region" description="Helical" evidence="1">
    <location>
        <begin position="7"/>
        <end position="27"/>
    </location>
</feature>
<gene>
    <name evidence="2" type="ORF">H8S20_09345</name>
</gene>
<name>A0ABR7DCH8_9CLOT</name>
<feature type="transmembrane region" description="Helical" evidence="1">
    <location>
        <begin position="72"/>
        <end position="92"/>
    </location>
</feature>
<protein>
    <recommendedName>
        <fullName evidence="4">DUF3021 domain-containing protein</fullName>
    </recommendedName>
</protein>
<feature type="transmembrane region" description="Helical" evidence="1">
    <location>
        <begin position="98"/>
        <end position="115"/>
    </location>
</feature>
<proteinExistence type="predicted"/>
<comment type="caution">
    <text evidence="2">The sequence shown here is derived from an EMBL/GenBank/DDBJ whole genome shotgun (WGS) entry which is preliminary data.</text>
</comment>
<accession>A0ABR7DCH8</accession>
<evidence type="ECO:0008006" key="4">
    <source>
        <dbReference type="Google" id="ProtNLM"/>
    </source>
</evidence>
<sequence>MVKKERLGILFIGIYQMISALVILVTLNVQQNPQFNTRFGVPFLPELLAKIIIGIGSIIVSYGYLRQLKWGFWGMVVESGYFFFVCIIQLIVIDTWKAPIGIIFYHGLVIIYTLLHHKDFGVFNKGEVQIVK</sequence>